<keyword evidence="2" id="KW-1185">Reference proteome</keyword>
<name>A0ACC2SAB2_9FUNG</name>
<evidence type="ECO:0000313" key="2">
    <source>
        <dbReference type="Proteomes" id="UP001165960"/>
    </source>
</evidence>
<reference evidence="1" key="1">
    <citation type="submission" date="2022-04" db="EMBL/GenBank/DDBJ databases">
        <title>Genome of the entomopathogenic fungus Entomophthora muscae.</title>
        <authorList>
            <person name="Elya C."/>
            <person name="Lovett B.R."/>
            <person name="Lee E."/>
            <person name="Macias A.M."/>
            <person name="Hajek A.E."/>
            <person name="De Bivort B.L."/>
            <person name="Kasson M.T."/>
            <person name="De Fine Licht H.H."/>
            <person name="Stajich J.E."/>
        </authorList>
    </citation>
    <scope>NUCLEOTIDE SEQUENCE</scope>
    <source>
        <strain evidence="1">Berkeley</strain>
    </source>
</reference>
<evidence type="ECO:0000313" key="1">
    <source>
        <dbReference type="EMBL" id="KAJ9059231.1"/>
    </source>
</evidence>
<comment type="caution">
    <text evidence="1">The sequence shown here is derived from an EMBL/GenBank/DDBJ whole genome shotgun (WGS) entry which is preliminary data.</text>
</comment>
<accession>A0ACC2SAB2</accession>
<organism evidence="1 2">
    <name type="scientific">Entomophthora muscae</name>
    <dbReference type="NCBI Taxonomy" id="34485"/>
    <lineage>
        <taxon>Eukaryota</taxon>
        <taxon>Fungi</taxon>
        <taxon>Fungi incertae sedis</taxon>
        <taxon>Zoopagomycota</taxon>
        <taxon>Entomophthoromycotina</taxon>
        <taxon>Entomophthoromycetes</taxon>
        <taxon>Entomophthorales</taxon>
        <taxon>Entomophthoraceae</taxon>
        <taxon>Entomophthora</taxon>
    </lineage>
</organism>
<protein>
    <submittedName>
        <fullName evidence="1">Uncharacterized protein</fullName>
    </submittedName>
</protein>
<dbReference type="EMBL" id="QTSX02005691">
    <property type="protein sequence ID" value="KAJ9059231.1"/>
    <property type="molecule type" value="Genomic_DNA"/>
</dbReference>
<gene>
    <name evidence="1" type="ORF">DSO57_1004545</name>
</gene>
<sequence length="827" mass="93585">MSSFDSNLPASSPLTCMPASEFSIFGSSPLTLSPWSPAAALPAPLKSTPGASADSFPCTDVPLGFLEAANAFSPQIEPHSSDLESTSSQNYYDFPFSHEEFEAPNKSQLCDSAATSENGLSQSKQKTQLKNTPRVIYRPKAVKFNFTPEVYNQEHLLQTYPTKFFLPVILDILKVSVEELIASLERTVCDKGKPLLIRNFHQLPLFNKDIFSLAWLKANKGAVKVAIRDLKDKLDTQMPFDNFLEANRGKSHAEIRYYGKDIDCPPEWDRLAKKMLPPYLHYLGPNDLNNLLPEELRVENLMIYVGHEGTHTASHFDICGSVGHNLMVYADPGCSALWFMVEQKYADKARKFWAENGGGNTSLDQDNFTISAEVLAQADFPVYVFEQQLGDFVMVPSESAHQVVNLGPGVNIKYSYSRNTVQSLDYCLHKILPVNRRILKMETYRIKAMIEQGVISLGQQLQSQKLELGKNYTADNLAHNYSILLKLYAKIIAMDTVDSSYTAKTQQQPKVCDDPMPHTRVCDFCHCDIWNSWYHCDTCIPKWGHDFCTDCVAENRQCLDYQRLTWYCHRPIQECFQDLQRYSEVYNSSPLISSQPSFSCVPLYSTISDLESLHPETYSSATLAVRNNDLFKIASYRACHQCTSSRFNRDMVQCTECKTRYYCHSCLTGKYGVNPIELSFEKSWTCYCCKGVCNCRKCKKKFGVKNTHLEPEFPCCLTDFNGNYYLGYGLSYFPIDYTKYLVPNLVDHHTFVATHKTIANAKSKTVQENLIPYTGPPNGHSQETARKQGVKRKAAENPEVTPKKLKSVDGQSKEVQISQSHQAYEAN</sequence>
<proteinExistence type="predicted"/>
<dbReference type="Proteomes" id="UP001165960">
    <property type="component" value="Unassembled WGS sequence"/>
</dbReference>